<sequence length="516" mass="55259">MAKHTYRCPPILTEDGFASGKFAIKDTIGSESLGQILEWRAEYVEPVPGLKHLSPLWALMPGRMFLTLLSSTLVNAAQVLLDRRVAHGSGGTDWSRTWLIAQNDVLIGSLQREWAQSNNKKDGMNSGDRVTKRRSSTSSPREPLGPPNCVAHRPIRRLVLSASINDSENHWQLTVFATVALVDLAAAAPVAAATAPVAAAPVLTPEPQLTSLPTVLDGPRNNLSPTLNFITTPNATSATLDPLVTQMSGIVSPAVAKTSTLASSSLSTNLGTTNATNDVASTTTDKVVCSRYFCDGGQGGSCHVSQHDLQKLSATSQTLVQQLLRKIGPKGSKLIAVLFMSLSKVPHLEKILESVNKPELTIRDCGTLEKLLSGGDLSKAFNGKNLDRKTQKKIYETLSQVVPSCTACSVTKVVTLLVNGNLVGKLPLVNKILPQIGHIIPSVAKILKPLQKVLKPVGKALTGILGGLKLADPKMTDPHKGLNTQRRRTIIFGRSEGVGWSNLWKAGAFQRSMTVP</sequence>
<name>A0AAD6Y2H3_9AGAR</name>
<dbReference type="AlphaFoldDB" id="A0AAD6Y2H3"/>
<dbReference type="InterPro" id="IPR054363">
    <property type="entry name" value="GH95_cat"/>
</dbReference>
<accession>A0AAD6Y2H3</accession>
<gene>
    <name evidence="3" type="ORF">GGX14DRAFT_545379</name>
</gene>
<dbReference type="InterPro" id="IPR012341">
    <property type="entry name" value="6hp_glycosidase-like_sf"/>
</dbReference>
<keyword evidence="4" id="KW-1185">Reference proteome</keyword>
<dbReference type="GO" id="GO:0005975">
    <property type="term" value="P:carbohydrate metabolic process"/>
    <property type="evidence" value="ECO:0007669"/>
    <property type="project" value="InterPro"/>
</dbReference>
<evidence type="ECO:0000256" key="1">
    <source>
        <dbReference type="SAM" id="MobiDB-lite"/>
    </source>
</evidence>
<evidence type="ECO:0000313" key="3">
    <source>
        <dbReference type="EMBL" id="KAJ7197960.1"/>
    </source>
</evidence>
<reference evidence="3" key="1">
    <citation type="submission" date="2023-03" db="EMBL/GenBank/DDBJ databases">
        <title>Massive genome expansion in bonnet fungi (Mycena s.s.) driven by repeated elements and novel gene families across ecological guilds.</title>
        <authorList>
            <consortium name="Lawrence Berkeley National Laboratory"/>
            <person name="Harder C.B."/>
            <person name="Miyauchi S."/>
            <person name="Viragh M."/>
            <person name="Kuo A."/>
            <person name="Thoen E."/>
            <person name="Andreopoulos B."/>
            <person name="Lu D."/>
            <person name="Skrede I."/>
            <person name="Drula E."/>
            <person name="Henrissat B."/>
            <person name="Morin E."/>
            <person name="Kohler A."/>
            <person name="Barry K."/>
            <person name="LaButti K."/>
            <person name="Morin E."/>
            <person name="Salamov A."/>
            <person name="Lipzen A."/>
            <person name="Mereny Z."/>
            <person name="Hegedus B."/>
            <person name="Baldrian P."/>
            <person name="Stursova M."/>
            <person name="Weitz H."/>
            <person name="Taylor A."/>
            <person name="Grigoriev I.V."/>
            <person name="Nagy L.G."/>
            <person name="Martin F."/>
            <person name="Kauserud H."/>
        </authorList>
    </citation>
    <scope>NUCLEOTIDE SEQUENCE</scope>
    <source>
        <strain evidence="3">9144</strain>
    </source>
</reference>
<feature type="domain" description="Glycosyl hydrolase family 95 catalytic" evidence="2">
    <location>
        <begin position="31"/>
        <end position="101"/>
    </location>
</feature>
<comment type="caution">
    <text evidence="3">The sequence shown here is derived from an EMBL/GenBank/DDBJ whole genome shotgun (WGS) entry which is preliminary data.</text>
</comment>
<evidence type="ECO:0000259" key="2">
    <source>
        <dbReference type="Pfam" id="PF22124"/>
    </source>
</evidence>
<feature type="region of interest" description="Disordered" evidence="1">
    <location>
        <begin position="116"/>
        <end position="148"/>
    </location>
</feature>
<dbReference type="Proteomes" id="UP001219525">
    <property type="component" value="Unassembled WGS sequence"/>
</dbReference>
<evidence type="ECO:0000313" key="4">
    <source>
        <dbReference type="Proteomes" id="UP001219525"/>
    </source>
</evidence>
<organism evidence="3 4">
    <name type="scientific">Mycena pura</name>
    <dbReference type="NCBI Taxonomy" id="153505"/>
    <lineage>
        <taxon>Eukaryota</taxon>
        <taxon>Fungi</taxon>
        <taxon>Dikarya</taxon>
        <taxon>Basidiomycota</taxon>
        <taxon>Agaricomycotina</taxon>
        <taxon>Agaricomycetes</taxon>
        <taxon>Agaricomycetidae</taxon>
        <taxon>Agaricales</taxon>
        <taxon>Marasmiineae</taxon>
        <taxon>Mycenaceae</taxon>
        <taxon>Mycena</taxon>
    </lineage>
</organism>
<dbReference type="Pfam" id="PF22124">
    <property type="entry name" value="Glyco_hydro_95_cat"/>
    <property type="match status" value="1"/>
</dbReference>
<protein>
    <recommendedName>
        <fullName evidence="2">Glycosyl hydrolase family 95 catalytic domain-containing protein</fullName>
    </recommendedName>
</protein>
<proteinExistence type="predicted"/>
<dbReference type="EMBL" id="JARJCW010000075">
    <property type="protein sequence ID" value="KAJ7197960.1"/>
    <property type="molecule type" value="Genomic_DNA"/>
</dbReference>
<dbReference type="Gene3D" id="1.50.10.10">
    <property type="match status" value="1"/>
</dbReference>